<evidence type="ECO:0000313" key="14">
    <source>
        <dbReference type="Proteomes" id="UP000801492"/>
    </source>
</evidence>
<comment type="caution">
    <text evidence="13">The sequence shown here is derived from an EMBL/GenBank/DDBJ whole genome shotgun (WGS) entry which is preliminary data.</text>
</comment>
<dbReference type="PANTHER" id="PTHR24292:SF54">
    <property type="entry name" value="CYP9F3-RELATED"/>
    <property type="match status" value="1"/>
</dbReference>
<dbReference type="InterPro" id="IPR001128">
    <property type="entry name" value="Cyt_P450"/>
</dbReference>
<keyword evidence="6" id="KW-0479">Metal-binding</keyword>
<evidence type="ECO:0000256" key="5">
    <source>
        <dbReference type="ARBA" id="ARBA00022617"/>
    </source>
</evidence>
<evidence type="ECO:0000256" key="6">
    <source>
        <dbReference type="ARBA" id="ARBA00022723"/>
    </source>
</evidence>
<dbReference type="Proteomes" id="UP000801492">
    <property type="component" value="Unassembled WGS sequence"/>
</dbReference>
<keyword evidence="14" id="KW-1185">Reference proteome</keyword>
<keyword evidence="9" id="KW-0560">Oxidoreductase</keyword>
<evidence type="ECO:0000256" key="11">
    <source>
        <dbReference type="ARBA" id="ARBA00023033"/>
    </source>
</evidence>
<dbReference type="GO" id="GO:0004497">
    <property type="term" value="F:monooxygenase activity"/>
    <property type="evidence" value="ECO:0007669"/>
    <property type="project" value="UniProtKB-KW"/>
</dbReference>
<accession>A0A8K0CSV4</accession>
<evidence type="ECO:0000256" key="3">
    <source>
        <dbReference type="ARBA" id="ARBA00004406"/>
    </source>
</evidence>
<dbReference type="PANTHER" id="PTHR24292">
    <property type="entry name" value="CYTOCHROME P450"/>
    <property type="match status" value="1"/>
</dbReference>
<dbReference type="InterPro" id="IPR050476">
    <property type="entry name" value="Insect_CytP450_Detox"/>
</dbReference>
<keyword evidence="8" id="KW-0492">Microsome</keyword>
<evidence type="ECO:0000256" key="7">
    <source>
        <dbReference type="ARBA" id="ARBA00022824"/>
    </source>
</evidence>
<keyword evidence="10" id="KW-0408">Iron</keyword>
<keyword evidence="11" id="KW-0503">Monooxygenase</keyword>
<dbReference type="AlphaFoldDB" id="A0A8K0CSV4"/>
<dbReference type="OrthoDB" id="6772444at2759"/>
<keyword evidence="12" id="KW-0472">Membrane</keyword>
<comment type="cofactor">
    <cofactor evidence="1">
        <name>heme</name>
        <dbReference type="ChEBI" id="CHEBI:30413"/>
    </cofactor>
</comment>
<keyword evidence="7" id="KW-0256">Endoplasmic reticulum</keyword>
<dbReference type="Gene3D" id="1.10.630.10">
    <property type="entry name" value="Cytochrome P450"/>
    <property type="match status" value="1"/>
</dbReference>
<evidence type="ECO:0000256" key="10">
    <source>
        <dbReference type="ARBA" id="ARBA00023004"/>
    </source>
</evidence>
<dbReference type="GO" id="GO:0005789">
    <property type="term" value="C:endoplasmic reticulum membrane"/>
    <property type="evidence" value="ECO:0007669"/>
    <property type="project" value="UniProtKB-SubCell"/>
</dbReference>
<comment type="subcellular location">
    <subcellularLocation>
        <location evidence="3">Endoplasmic reticulum membrane</location>
        <topology evidence="3">Peripheral membrane protein</topology>
    </subcellularLocation>
    <subcellularLocation>
        <location evidence="2">Microsome membrane</location>
        <topology evidence="2">Peripheral membrane protein</topology>
    </subcellularLocation>
</comment>
<dbReference type="GO" id="GO:0020037">
    <property type="term" value="F:heme binding"/>
    <property type="evidence" value="ECO:0007669"/>
    <property type="project" value="InterPro"/>
</dbReference>
<name>A0A8K0CSV4_IGNLU</name>
<sequence>MLNVKMFSERVTDFFKSLVKQTLKIRTEQGIVRPDMIHLLIEAKKGRLRYENQNNDIDTGFAVVEESELGKTKRQRKEITDDDITAQALGFFFAGFDTGSTLMCYICYELARNPDIQERLYRDITETCKEKVTYKAVLGMKYLDCVVS</sequence>
<protein>
    <recommendedName>
        <fullName evidence="15">Cytochrome P450</fullName>
    </recommendedName>
</protein>
<dbReference type="EMBL" id="VTPC01063953">
    <property type="protein sequence ID" value="KAF2889672.1"/>
    <property type="molecule type" value="Genomic_DNA"/>
</dbReference>
<evidence type="ECO:0000256" key="2">
    <source>
        <dbReference type="ARBA" id="ARBA00004174"/>
    </source>
</evidence>
<organism evidence="13 14">
    <name type="scientific">Ignelater luminosus</name>
    <name type="common">Cucubano</name>
    <name type="synonym">Pyrophorus luminosus</name>
    <dbReference type="NCBI Taxonomy" id="2038154"/>
    <lineage>
        <taxon>Eukaryota</taxon>
        <taxon>Metazoa</taxon>
        <taxon>Ecdysozoa</taxon>
        <taxon>Arthropoda</taxon>
        <taxon>Hexapoda</taxon>
        <taxon>Insecta</taxon>
        <taxon>Pterygota</taxon>
        <taxon>Neoptera</taxon>
        <taxon>Endopterygota</taxon>
        <taxon>Coleoptera</taxon>
        <taxon>Polyphaga</taxon>
        <taxon>Elateriformia</taxon>
        <taxon>Elateroidea</taxon>
        <taxon>Elateridae</taxon>
        <taxon>Agrypninae</taxon>
        <taxon>Pyrophorini</taxon>
        <taxon>Ignelater</taxon>
    </lineage>
</organism>
<dbReference type="InterPro" id="IPR036396">
    <property type="entry name" value="Cyt_P450_sf"/>
</dbReference>
<evidence type="ECO:0000256" key="12">
    <source>
        <dbReference type="ARBA" id="ARBA00023136"/>
    </source>
</evidence>
<evidence type="ECO:0000313" key="13">
    <source>
        <dbReference type="EMBL" id="KAF2889672.1"/>
    </source>
</evidence>
<proteinExistence type="inferred from homology"/>
<evidence type="ECO:0000256" key="8">
    <source>
        <dbReference type="ARBA" id="ARBA00022848"/>
    </source>
</evidence>
<feature type="non-terminal residue" evidence="13">
    <location>
        <position position="148"/>
    </location>
</feature>
<dbReference type="Pfam" id="PF00067">
    <property type="entry name" value="p450"/>
    <property type="match status" value="1"/>
</dbReference>
<reference evidence="13" key="1">
    <citation type="submission" date="2019-08" db="EMBL/GenBank/DDBJ databases">
        <title>The genome of the North American firefly Photinus pyralis.</title>
        <authorList>
            <consortium name="Photinus pyralis genome working group"/>
            <person name="Fallon T.R."/>
            <person name="Sander Lower S.E."/>
            <person name="Weng J.-K."/>
        </authorList>
    </citation>
    <scope>NUCLEOTIDE SEQUENCE</scope>
    <source>
        <strain evidence="13">TRF0915ILg1</strain>
        <tissue evidence="13">Whole body</tissue>
    </source>
</reference>
<comment type="similarity">
    <text evidence="4">Belongs to the cytochrome P450 family.</text>
</comment>
<evidence type="ECO:0000256" key="4">
    <source>
        <dbReference type="ARBA" id="ARBA00010617"/>
    </source>
</evidence>
<evidence type="ECO:0000256" key="9">
    <source>
        <dbReference type="ARBA" id="ARBA00023002"/>
    </source>
</evidence>
<dbReference type="GO" id="GO:0005506">
    <property type="term" value="F:iron ion binding"/>
    <property type="evidence" value="ECO:0007669"/>
    <property type="project" value="InterPro"/>
</dbReference>
<keyword evidence="5" id="KW-0349">Heme</keyword>
<evidence type="ECO:0000256" key="1">
    <source>
        <dbReference type="ARBA" id="ARBA00001971"/>
    </source>
</evidence>
<dbReference type="GO" id="GO:0016705">
    <property type="term" value="F:oxidoreductase activity, acting on paired donors, with incorporation or reduction of molecular oxygen"/>
    <property type="evidence" value="ECO:0007669"/>
    <property type="project" value="InterPro"/>
</dbReference>
<gene>
    <name evidence="13" type="ORF">ILUMI_16501</name>
</gene>
<evidence type="ECO:0008006" key="15">
    <source>
        <dbReference type="Google" id="ProtNLM"/>
    </source>
</evidence>
<dbReference type="SUPFAM" id="SSF48264">
    <property type="entry name" value="Cytochrome P450"/>
    <property type="match status" value="1"/>
</dbReference>